<organism evidence="1 2">
    <name type="scientific">Phytophthora nicotianae P1569</name>
    <dbReference type="NCBI Taxonomy" id="1317065"/>
    <lineage>
        <taxon>Eukaryota</taxon>
        <taxon>Sar</taxon>
        <taxon>Stramenopiles</taxon>
        <taxon>Oomycota</taxon>
        <taxon>Peronosporomycetes</taxon>
        <taxon>Peronosporales</taxon>
        <taxon>Peronosporaceae</taxon>
        <taxon>Phytophthora</taxon>
    </lineage>
</organism>
<dbReference type="AlphaFoldDB" id="V9FHA4"/>
<protein>
    <submittedName>
        <fullName evidence="1">Uncharacterized protein</fullName>
    </submittedName>
</protein>
<name>V9FHA4_PHYNI</name>
<sequence length="37" mass="4063">MGLPLPNKLQVQLHVKVGQPYTNPGTLSLACFVKTLR</sequence>
<gene>
    <name evidence="1" type="ORF">F443_06221</name>
</gene>
<reference evidence="1 2" key="1">
    <citation type="submission" date="2013-11" db="EMBL/GenBank/DDBJ databases">
        <title>The Genome Sequence of Phytophthora parasitica P1569.</title>
        <authorList>
            <consortium name="The Broad Institute Genomics Platform"/>
            <person name="Russ C."/>
            <person name="Tyler B."/>
            <person name="Panabieres F."/>
            <person name="Shan W."/>
            <person name="Tripathy S."/>
            <person name="Grunwald N."/>
            <person name="Machado M."/>
            <person name="Johnson C.S."/>
            <person name="Arredondo F."/>
            <person name="Hong C."/>
            <person name="Coffey M."/>
            <person name="Young S.K."/>
            <person name="Zeng Q."/>
            <person name="Gargeya S."/>
            <person name="Fitzgerald M."/>
            <person name="Abouelleil A."/>
            <person name="Alvarado L."/>
            <person name="Chapman S.B."/>
            <person name="Gainer-Dewar J."/>
            <person name="Goldberg J."/>
            <person name="Griggs A."/>
            <person name="Gujja S."/>
            <person name="Hansen M."/>
            <person name="Howarth C."/>
            <person name="Imamovic A."/>
            <person name="Ireland A."/>
            <person name="Larimer J."/>
            <person name="McCowan C."/>
            <person name="Murphy C."/>
            <person name="Pearson M."/>
            <person name="Poon T.W."/>
            <person name="Priest M."/>
            <person name="Roberts A."/>
            <person name="Saif S."/>
            <person name="Shea T."/>
            <person name="Sykes S."/>
            <person name="Wortman J."/>
            <person name="Nusbaum C."/>
            <person name="Birren B."/>
        </authorList>
    </citation>
    <scope>NUCLEOTIDE SEQUENCE [LARGE SCALE GENOMIC DNA]</scope>
    <source>
        <strain evidence="1 2">P1569</strain>
    </source>
</reference>
<dbReference type="EMBL" id="ANIZ01001051">
    <property type="protein sequence ID" value="ETI50173.1"/>
    <property type="molecule type" value="Genomic_DNA"/>
</dbReference>
<dbReference type="Proteomes" id="UP000018721">
    <property type="component" value="Unassembled WGS sequence"/>
</dbReference>
<keyword evidence="2" id="KW-1185">Reference proteome</keyword>
<comment type="caution">
    <text evidence="1">The sequence shown here is derived from an EMBL/GenBank/DDBJ whole genome shotgun (WGS) entry which is preliminary data.</text>
</comment>
<dbReference type="HOGENOM" id="CLU_3352210_0_0_1"/>
<accession>V9FHA4</accession>
<evidence type="ECO:0000313" key="1">
    <source>
        <dbReference type="EMBL" id="ETI50173.1"/>
    </source>
</evidence>
<proteinExistence type="predicted"/>
<evidence type="ECO:0000313" key="2">
    <source>
        <dbReference type="Proteomes" id="UP000018721"/>
    </source>
</evidence>